<dbReference type="AlphaFoldDB" id="A0A512NEI0"/>
<accession>A0A512NEI0</accession>
<keyword evidence="7" id="KW-0456">Lyase</keyword>
<evidence type="ECO:0000256" key="7">
    <source>
        <dbReference type="ARBA" id="ARBA00023239"/>
    </source>
</evidence>
<comment type="caution">
    <text evidence="9">The sequence shown here is derived from an EMBL/GenBank/DDBJ whole genome shotgun (WGS) entry which is preliminary data.</text>
</comment>
<keyword evidence="6" id="KW-0238">DNA-binding</keyword>
<dbReference type="Gene3D" id="3.90.1680.10">
    <property type="entry name" value="SOS response associated peptidase-like"/>
    <property type="match status" value="1"/>
</dbReference>
<evidence type="ECO:0000256" key="4">
    <source>
        <dbReference type="ARBA" id="ARBA00022801"/>
    </source>
</evidence>
<comment type="similarity">
    <text evidence="1 8">Belongs to the SOS response-associated peptidase family.</text>
</comment>
<keyword evidence="5" id="KW-0190">Covalent protein-DNA linkage</keyword>
<dbReference type="GO" id="GO:0008233">
    <property type="term" value="F:peptidase activity"/>
    <property type="evidence" value="ECO:0007669"/>
    <property type="project" value="UniProtKB-KW"/>
</dbReference>
<dbReference type="GO" id="GO:0016829">
    <property type="term" value="F:lyase activity"/>
    <property type="evidence" value="ECO:0007669"/>
    <property type="project" value="UniProtKB-KW"/>
</dbReference>
<dbReference type="Pfam" id="PF02586">
    <property type="entry name" value="SRAP"/>
    <property type="match status" value="1"/>
</dbReference>
<sequence length="221" mass="25010">MCNLYTLKLSAWEVRNLMQHHALIGEEWEKAIGARNDALELYPNYEAPVVVVRDGQRVIETMRWGFPPPPGMGSKAPVTNVRNTASAYWRPSIANKAQRCIVPATAFAEPDRNTSKPVVFRWFRRTDGAPFFFAGIWREWEGDRGTKKAPNVRRHKLYSFLTTSPNGVVEPIHNKAMPVMLMTPADVERWLEGTAEEALELQRPAPDDAIVIDPTLEKKAA</sequence>
<gene>
    <name evidence="9" type="ORF">RSO01_45230</name>
</gene>
<keyword evidence="3" id="KW-0227">DNA damage</keyword>
<dbReference type="Proteomes" id="UP000321058">
    <property type="component" value="Unassembled WGS sequence"/>
</dbReference>
<keyword evidence="2 8" id="KW-0645">Protease</keyword>
<dbReference type="GO" id="GO:0106300">
    <property type="term" value="P:protein-DNA covalent cross-linking repair"/>
    <property type="evidence" value="ECO:0007669"/>
    <property type="project" value="InterPro"/>
</dbReference>
<keyword evidence="10" id="KW-1185">Reference proteome</keyword>
<dbReference type="SUPFAM" id="SSF143081">
    <property type="entry name" value="BB1717-like"/>
    <property type="match status" value="1"/>
</dbReference>
<evidence type="ECO:0000313" key="10">
    <source>
        <dbReference type="Proteomes" id="UP000321058"/>
    </source>
</evidence>
<evidence type="ECO:0000256" key="5">
    <source>
        <dbReference type="ARBA" id="ARBA00023124"/>
    </source>
</evidence>
<dbReference type="GO" id="GO:0006508">
    <property type="term" value="P:proteolysis"/>
    <property type="evidence" value="ECO:0007669"/>
    <property type="project" value="UniProtKB-KW"/>
</dbReference>
<dbReference type="OrthoDB" id="9782620at2"/>
<evidence type="ECO:0000256" key="6">
    <source>
        <dbReference type="ARBA" id="ARBA00023125"/>
    </source>
</evidence>
<dbReference type="EMBL" id="BKAJ01000077">
    <property type="protein sequence ID" value="GEP57357.1"/>
    <property type="molecule type" value="Genomic_DNA"/>
</dbReference>
<dbReference type="InterPro" id="IPR036590">
    <property type="entry name" value="SRAP-like"/>
</dbReference>
<evidence type="ECO:0000256" key="8">
    <source>
        <dbReference type="RuleBase" id="RU364100"/>
    </source>
</evidence>
<dbReference type="InterPro" id="IPR003738">
    <property type="entry name" value="SRAP"/>
</dbReference>
<dbReference type="EC" id="3.4.-.-" evidence="8"/>
<dbReference type="PANTHER" id="PTHR13604">
    <property type="entry name" value="DC12-RELATED"/>
    <property type="match status" value="1"/>
</dbReference>
<keyword evidence="4 8" id="KW-0378">Hydrolase</keyword>
<proteinExistence type="inferred from homology"/>
<evidence type="ECO:0000256" key="2">
    <source>
        <dbReference type="ARBA" id="ARBA00022670"/>
    </source>
</evidence>
<protein>
    <recommendedName>
        <fullName evidence="8">Abasic site processing protein</fullName>
        <ecNumber evidence="8">3.4.-.-</ecNumber>
    </recommendedName>
</protein>
<dbReference type="GO" id="GO:0003697">
    <property type="term" value="F:single-stranded DNA binding"/>
    <property type="evidence" value="ECO:0007669"/>
    <property type="project" value="InterPro"/>
</dbReference>
<dbReference type="PANTHER" id="PTHR13604:SF0">
    <property type="entry name" value="ABASIC SITE PROCESSING PROTEIN HMCES"/>
    <property type="match status" value="1"/>
</dbReference>
<dbReference type="RefSeq" id="WP_147151722.1">
    <property type="nucleotide sequence ID" value="NZ_BKAJ01000077.1"/>
</dbReference>
<evidence type="ECO:0000256" key="1">
    <source>
        <dbReference type="ARBA" id="ARBA00008136"/>
    </source>
</evidence>
<evidence type="ECO:0000256" key="3">
    <source>
        <dbReference type="ARBA" id="ARBA00022763"/>
    </source>
</evidence>
<evidence type="ECO:0000313" key="9">
    <source>
        <dbReference type="EMBL" id="GEP57357.1"/>
    </source>
</evidence>
<organism evidence="9 10">
    <name type="scientific">Reyranella soli</name>
    <dbReference type="NCBI Taxonomy" id="1230389"/>
    <lineage>
        <taxon>Bacteria</taxon>
        <taxon>Pseudomonadati</taxon>
        <taxon>Pseudomonadota</taxon>
        <taxon>Alphaproteobacteria</taxon>
        <taxon>Hyphomicrobiales</taxon>
        <taxon>Reyranellaceae</taxon>
        <taxon>Reyranella</taxon>
    </lineage>
</organism>
<reference evidence="9 10" key="1">
    <citation type="submission" date="2019-07" db="EMBL/GenBank/DDBJ databases">
        <title>Whole genome shotgun sequence of Reyranella soli NBRC 108950.</title>
        <authorList>
            <person name="Hosoyama A."/>
            <person name="Uohara A."/>
            <person name="Ohji S."/>
            <person name="Ichikawa N."/>
        </authorList>
    </citation>
    <scope>NUCLEOTIDE SEQUENCE [LARGE SCALE GENOMIC DNA]</scope>
    <source>
        <strain evidence="9 10">NBRC 108950</strain>
    </source>
</reference>
<name>A0A512NEI0_9HYPH</name>